<dbReference type="PANTHER" id="PTHR37804:SF1">
    <property type="entry name" value="CDAA REGULATORY PROTEIN CDAR"/>
    <property type="match status" value="1"/>
</dbReference>
<sequence>MDNWFRSKWFIRGISLGFAILLYVFVSIEEADTSNESLIPNLFGGSSQTETLTGVPLDILIDSEQYVVSGVPESVTVSLEGPASALTPIVRQRNIELFVDLRDLTEGEHEVEIEYDNVPNQLSVYIEPKTITVFIEKRASNEFNVSVDFINEDKLPEGYQIGAYELNTNTVKVTSSKEIIERIAIVKVYVDVAGLTESINNREVPVNVYDSQGNELAVRVDPATVVISAEIENPSKSVPVSVATTGELQEGYSMVSMEPKVEEVEVFAVTDILDNLDEIKTEPIDLSELTKSGTIKVGLALPDRVLPSDVNEIEIEIQLEQTKTIDEVPIEVNNLADGYNHRLIEPNESQLSITVTGNEQDVRDLSAEDFRITIDASGLETGRNTVPLEIEGPENVTVETEVKEVVIEIEEV</sequence>
<keyword evidence="3" id="KW-1185">Reference proteome</keyword>
<dbReference type="EMBL" id="JACOOL010000005">
    <property type="protein sequence ID" value="MBC5636707.1"/>
    <property type="molecule type" value="Genomic_DNA"/>
</dbReference>
<dbReference type="InterPro" id="IPR053154">
    <property type="entry name" value="c-di-AMP_regulator"/>
</dbReference>
<dbReference type="AlphaFoldDB" id="A0A923L585"/>
<reference evidence="2" key="1">
    <citation type="submission" date="2020-08" db="EMBL/GenBank/DDBJ databases">
        <title>Genome public.</title>
        <authorList>
            <person name="Liu C."/>
            <person name="Sun Q."/>
        </authorList>
    </citation>
    <scope>NUCLEOTIDE SEQUENCE</scope>
    <source>
        <strain evidence="2">BX22</strain>
    </source>
</reference>
<gene>
    <name evidence="2" type="ORF">H8S33_07755</name>
</gene>
<accession>A0A923L585</accession>
<dbReference type="InterPro" id="IPR012505">
    <property type="entry name" value="YbbR"/>
</dbReference>
<dbReference type="PANTHER" id="PTHR37804">
    <property type="entry name" value="CDAA REGULATORY PROTEIN CDAR"/>
    <property type="match status" value="1"/>
</dbReference>
<dbReference type="RefSeq" id="WP_186869426.1">
    <property type="nucleotide sequence ID" value="NZ_JACOOL010000005.1"/>
</dbReference>
<evidence type="ECO:0000313" key="2">
    <source>
        <dbReference type="EMBL" id="MBC5636707.1"/>
    </source>
</evidence>
<protein>
    <recommendedName>
        <fullName evidence="4">YbbR domain-containing protein</fullName>
    </recommendedName>
</protein>
<comment type="caution">
    <text evidence="2">The sequence shown here is derived from an EMBL/GenBank/DDBJ whole genome shotgun (WGS) entry which is preliminary data.</text>
</comment>
<keyword evidence="1" id="KW-0472">Membrane</keyword>
<evidence type="ECO:0000256" key="1">
    <source>
        <dbReference type="SAM" id="Phobius"/>
    </source>
</evidence>
<dbReference type="Proteomes" id="UP000637359">
    <property type="component" value="Unassembled WGS sequence"/>
</dbReference>
<keyword evidence="1" id="KW-0812">Transmembrane</keyword>
<evidence type="ECO:0000313" key="3">
    <source>
        <dbReference type="Proteomes" id="UP000637359"/>
    </source>
</evidence>
<evidence type="ECO:0008006" key="4">
    <source>
        <dbReference type="Google" id="ProtNLM"/>
    </source>
</evidence>
<organism evidence="2 3">
    <name type="scientific">Ornithinibacillus hominis</name>
    <dbReference type="NCBI Taxonomy" id="2763055"/>
    <lineage>
        <taxon>Bacteria</taxon>
        <taxon>Bacillati</taxon>
        <taxon>Bacillota</taxon>
        <taxon>Bacilli</taxon>
        <taxon>Bacillales</taxon>
        <taxon>Bacillaceae</taxon>
        <taxon>Ornithinibacillus</taxon>
    </lineage>
</organism>
<keyword evidence="1" id="KW-1133">Transmembrane helix</keyword>
<feature type="transmembrane region" description="Helical" evidence="1">
    <location>
        <begin position="9"/>
        <end position="28"/>
    </location>
</feature>
<dbReference type="Gene3D" id="2.170.120.30">
    <property type="match status" value="2"/>
</dbReference>
<name>A0A923L585_9BACI</name>
<dbReference type="Gene3D" id="2.170.120.40">
    <property type="entry name" value="YbbR-like domain"/>
    <property type="match status" value="2"/>
</dbReference>
<dbReference type="Pfam" id="PF07949">
    <property type="entry name" value="YbbR"/>
    <property type="match status" value="4"/>
</dbReference>
<proteinExistence type="predicted"/>